<reference evidence="2" key="1">
    <citation type="journal article" date="2019" name="Int. J. Syst. Evol. Microbiol.">
        <title>The Global Catalogue of Microorganisms (GCM) 10K type strain sequencing project: providing services to taxonomists for standard genome sequencing and annotation.</title>
        <authorList>
            <consortium name="The Broad Institute Genomics Platform"/>
            <consortium name="The Broad Institute Genome Sequencing Center for Infectious Disease"/>
            <person name="Wu L."/>
            <person name="Ma J."/>
        </authorList>
    </citation>
    <scope>NUCLEOTIDE SEQUENCE [LARGE SCALE GENOMIC DNA]</scope>
    <source>
        <strain evidence="2">CECT 7956</strain>
    </source>
</reference>
<dbReference type="Gene3D" id="1.10.10.410">
    <property type="match status" value="1"/>
</dbReference>
<sequence length="151" mass="16196">MSLKSKIDADIKAAMLARDQVKLLALRDIKKGILIEETKAGGSGELSEEEGMKILQKAVKQRKDSAEIFKTQNRPDLLEKELAEIAIIEVYLPAAMSAEELETVISGIITKVGAKGPADMGKVMGMASKEVAGKAEGRAVSEMVKSLLAKL</sequence>
<dbReference type="EMBL" id="JBHRYQ010000001">
    <property type="protein sequence ID" value="MFC3810637.1"/>
    <property type="molecule type" value="Genomic_DNA"/>
</dbReference>
<organism evidence="1 2">
    <name type="scientific">Lacihabitans lacunae</name>
    <dbReference type="NCBI Taxonomy" id="1028214"/>
    <lineage>
        <taxon>Bacteria</taxon>
        <taxon>Pseudomonadati</taxon>
        <taxon>Bacteroidota</taxon>
        <taxon>Cytophagia</taxon>
        <taxon>Cytophagales</taxon>
        <taxon>Leadbetterellaceae</taxon>
        <taxon>Lacihabitans</taxon>
    </lineage>
</organism>
<evidence type="ECO:0000313" key="2">
    <source>
        <dbReference type="Proteomes" id="UP001595616"/>
    </source>
</evidence>
<dbReference type="Proteomes" id="UP001595616">
    <property type="component" value="Unassembled WGS sequence"/>
</dbReference>
<comment type="caution">
    <text evidence="1">The sequence shown here is derived from an EMBL/GenBank/DDBJ whole genome shotgun (WGS) entry which is preliminary data.</text>
</comment>
<proteinExistence type="predicted"/>
<dbReference type="InterPro" id="IPR019004">
    <property type="entry name" value="YqeY/Aim41"/>
</dbReference>
<dbReference type="InterPro" id="IPR003789">
    <property type="entry name" value="Asn/Gln_tRNA_amidoTrase-B-like"/>
</dbReference>
<dbReference type="PANTHER" id="PTHR28055">
    <property type="entry name" value="ALTERED INHERITANCE OF MITOCHONDRIA PROTEIN 41, MITOCHONDRIAL"/>
    <property type="match status" value="1"/>
</dbReference>
<protein>
    <submittedName>
        <fullName evidence="1">GatB/YqeY domain-containing protein</fullName>
    </submittedName>
</protein>
<dbReference type="InterPro" id="IPR042184">
    <property type="entry name" value="YqeY/Aim41_N"/>
</dbReference>
<dbReference type="Pfam" id="PF09424">
    <property type="entry name" value="YqeY"/>
    <property type="match status" value="1"/>
</dbReference>
<dbReference type="InterPro" id="IPR023168">
    <property type="entry name" value="GatB_Yqey_C_2"/>
</dbReference>
<dbReference type="Gene3D" id="1.10.1510.10">
    <property type="entry name" value="Uncharacterised protein YqeY/AIM41 PF09424, N-terminal domain"/>
    <property type="match status" value="1"/>
</dbReference>
<dbReference type="PANTHER" id="PTHR28055:SF1">
    <property type="entry name" value="ALTERED INHERITANCE OF MITOCHONDRIA PROTEIN 41, MITOCHONDRIAL"/>
    <property type="match status" value="1"/>
</dbReference>
<evidence type="ECO:0000313" key="1">
    <source>
        <dbReference type="EMBL" id="MFC3810637.1"/>
    </source>
</evidence>
<dbReference type="RefSeq" id="WP_379836919.1">
    <property type="nucleotide sequence ID" value="NZ_JBHRYQ010000001.1"/>
</dbReference>
<dbReference type="SUPFAM" id="SSF89095">
    <property type="entry name" value="GatB/YqeY motif"/>
    <property type="match status" value="1"/>
</dbReference>
<keyword evidence="2" id="KW-1185">Reference proteome</keyword>
<name>A0ABV7YXI1_9BACT</name>
<accession>A0ABV7YXI1</accession>
<gene>
    <name evidence="1" type="ORF">ACFOOI_08230</name>
</gene>